<dbReference type="Pfam" id="PF13353">
    <property type="entry name" value="Fer4_12"/>
    <property type="match status" value="1"/>
</dbReference>
<keyword evidence="4" id="KW-0479">Metal-binding</keyword>
<evidence type="ECO:0000313" key="8">
    <source>
        <dbReference type="Proteomes" id="UP000028875"/>
    </source>
</evidence>
<dbReference type="eggNOG" id="COG0602">
    <property type="taxonomic scope" value="Bacteria"/>
</dbReference>
<comment type="cofactor">
    <cofactor evidence="1">
        <name>[4Fe-4S] cluster</name>
        <dbReference type="ChEBI" id="CHEBI:49883"/>
    </cofactor>
</comment>
<dbReference type="GO" id="GO:0046872">
    <property type="term" value="F:metal ion binding"/>
    <property type="evidence" value="ECO:0007669"/>
    <property type="project" value="UniProtKB-KW"/>
</dbReference>
<dbReference type="SUPFAM" id="SSF102114">
    <property type="entry name" value="Radical SAM enzymes"/>
    <property type="match status" value="1"/>
</dbReference>
<sequence length="285" mass="33296">MNDILRFIGVTKDALTAGPGKRLELFTKGCIRGVVSPCEGCFNSITWSFEGKYKTYRIQELVDMISKDAWNRQVTFCGGEPILQARTLTEVAKQLKKIDPTFHFVMYTMYKLDVLMKYGLNFTWVKEKHEQAMLKQLMDYSSSYDIQAFDEDHNPTRVKYTILTPEDVKELMRYIDIIVDGEYKHELRLTTAEYMHDGGFIGSSNQRVIYGPNTMRQYDIYKNLGENYDLIFHYSDEYMKIYESNHHCKSCGKSIKAEDSYCTQLCEARYTQRKENMKLISNEGV</sequence>
<dbReference type="RefSeq" id="WP_051739368.1">
    <property type="nucleotide sequence ID" value="NZ_BNER01000008.1"/>
</dbReference>
<dbReference type="SFLD" id="SFLDS00029">
    <property type="entry name" value="Radical_SAM"/>
    <property type="match status" value="1"/>
</dbReference>
<name>A0A024QHE0_9BACI</name>
<dbReference type="GO" id="GO:0051539">
    <property type="term" value="F:4 iron, 4 sulfur cluster binding"/>
    <property type="evidence" value="ECO:0007669"/>
    <property type="project" value="UniProtKB-KW"/>
</dbReference>
<evidence type="ECO:0000256" key="3">
    <source>
        <dbReference type="ARBA" id="ARBA00022691"/>
    </source>
</evidence>
<evidence type="ECO:0000256" key="6">
    <source>
        <dbReference type="ARBA" id="ARBA00023014"/>
    </source>
</evidence>
<organism evidence="7 8">
    <name type="scientific">Virgibacillus massiliensis</name>
    <dbReference type="NCBI Taxonomy" id="1462526"/>
    <lineage>
        <taxon>Bacteria</taxon>
        <taxon>Bacillati</taxon>
        <taxon>Bacillota</taxon>
        <taxon>Bacilli</taxon>
        <taxon>Bacillales</taxon>
        <taxon>Bacillaceae</taxon>
        <taxon>Virgibacillus</taxon>
    </lineage>
</organism>
<keyword evidence="3" id="KW-0949">S-adenosyl-L-methionine</keyword>
<accession>A0A024QHE0</accession>
<keyword evidence="8" id="KW-1185">Reference proteome</keyword>
<evidence type="ECO:0000313" key="7">
    <source>
        <dbReference type="EMBL" id="CDQ41909.1"/>
    </source>
</evidence>
<evidence type="ECO:0000256" key="1">
    <source>
        <dbReference type="ARBA" id="ARBA00001966"/>
    </source>
</evidence>
<keyword evidence="6" id="KW-0411">Iron-sulfur</keyword>
<comment type="caution">
    <text evidence="7">The sequence shown here is derived from an EMBL/GenBank/DDBJ whole genome shotgun (WGS) entry which is preliminary data.</text>
</comment>
<dbReference type="EMBL" id="CCDP010000003">
    <property type="protein sequence ID" value="CDQ41909.1"/>
    <property type="molecule type" value="Genomic_DNA"/>
</dbReference>
<dbReference type="InterPro" id="IPR013785">
    <property type="entry name" value="Aldolase_TIM"/>
</dbReference>
<evidence type="ECO:0000256" key="5">
    <source>
        <dbReference type="ARBA" id="ARBA00023004"/>
    </source>
</evidence>
<dbReference type="GO" id="GO:0003824">
    <property type="term" value="F:catalytic activity"/>
    <property type="evidence" value="ECO:0007669"/>
    <property type="project" value="InterPro"/>
</dbReference>
<dbReference type="InterPro" id="IPR034457">
    <property type="entry name" value="Organic_radical-activating"/>
</dbReference>
<dbReference type="PANTHER" id="PTHR30352">
    <property type="entry name" value="PYRUVATE FORMATE-LYASE-ACTIVATING ENZYME"/>
    <property type="match status" value="1"/>
</dbReference>
<keyword evidence="5" id="KW-0408">Iron</keyword>
<dbReference type="OrthoDB" id="9782387at2"/>
<evidence type="ECO:0000256" key="4">
    <source>
        <dbReference type="ARBA" id="ARBA00022723"/>
    </source>
</evidence>
<dbReference type="Proteomes" id="UP000028875">
    <property type="component" value="Unassembled WGS sequence"/>
</dbReference>
<reference evidence="8" key="2">
    <citation type="submission" date="2014-05" db="EMBL/GenBank/DDBJ databases">
        <title>Draft genome sequence of Virgibacillus massiliensis Vm-5.</title>
        <authorList>
            <person name="Khelaifia S."/>
            <person name="Croce O."/>
            <person name="Lagier J.C."/>
            <person name="Raoult D."/>
        </authorList>
    </citation>
    <scope>NUCLEOTIDE SEQUENCE [LARGE SCALE GENOMIC DNA]</scope>
    <source>
        <strain evidence="8">Vm-5</strain>
    </source>
</reference>
<gene>
    <name evidence="7" type="ORF">BN990_04288</name>
</gene>
<dbReference type="InterPro" id="IPR007197">
    <property type="entry name" value="rSAM"/>
</dbReference>
<proteinExistence type="predicted"/>
<dbReference type="STRING" id="1462526.BN990_04288"/>
<protein>
    <submittedName>
        <fullName evidence="7">Anaerobic ribonucleotide reductase-activating protein</fullName>
    </submittedName>
</protein>
<dbReference type="Gene3D" id="3.20.20.70">
    <property type="entry name" value="Aldolase class I"/>
    <property type="match status" value="1"/>
</dbReference>
<dbReference type="InterPro" id="IPR058240">
    <property type="entry name" value="rSAM_sf"/>
</dbReference>
<reference evidence="7 8" key="1">
    <citation type="submission" date="2014-03" db="EMBL/GenBank/DDBJ databases">
        <authorList>
            <person name="Urmite Genomes U."/>
        </authorList>
    </citation>
    <scope>NUCLEOTIDE SEQUENCE [LARGE SCALE GENOMIC DNA]</scope>
    <source>
        <strain evidence="7 8">Vm-5</strain>
    </source>
</reference>
<dbReference type="AlphaFoldDB" id="A0A024QHE0"/>
<keyword evidence="2" id="KW-0004">4Fe-4S</keyword>
<evidence type="ECO:0000256" key="2">
    <source>
        <dbReference type="ARBA" id="ARBA00022485"/>
    </source>
</evidence>